<dbReference type="EMBL" id="JAYKXP010000006">
    <property type="protein sequence ID" value="KAK7056810.1"/>
    <property type="molecule type" value="Genomic_DNA"/>
</dbReference>
<feature type="compositionally biased region" description="Basic and acidic residues" evidence="1">
    <location>
        <begin position="140"/>
        <end position="157"/>
    </location>
</feature>
<dbReference type="Proteomes" id="UP001383192">
    <property type="component" value="Unassembled WGS sequence"/>
</dbReference>
<feature type="region of interest" description="Disordered" evidence="1">
    <location>
        <begin position="124"/>
        <end position="171"/>
    </location>
</feature>
<proteinExistence type="predicted"/>
<feature type="compositionally biased region" description="Polar residues" evidence="1">
    <location>
        <begin position="124"/>
        <end position="139"/>
    </location>
</feature>
<feature type="region of interest" description="Disordered" evidence="1">
    <location>
        <begin position="1"/>
        <end position="24"/>
    </location>
</feature>
<gene>
    <name evidence="2" type="ORF">VNI00_002527</name>
</gene>
<comment type="caution">
    <text evidence="2">The sequence shown here is derived from an EMBL/GenBank/DDBJ whole genome shotgun (WGS) entry which is preliminary data.</text>
</comment>
<dbReference type="AlphaFoldDB" id="A0AAW0DY36"/>
<evidence type="ECO:0000256" key="1">
    <source>
        <dbReference type="SAM" id="MobiDB-lite"/>
    </source>
</evidence>
<protein>
    <submittedName>
        <fullName evidence="2">Uncharacterized protein</fullName>
    </submittedName>
</protein>
<accession>A0AAW0DY36</accession>
<name>A0AAW0DY36_9AGAR</name>
<organism evidence="2 3">
    <name type="scientific">Paramarasmius palmivorus</name>
    <dbReference type="NCBI Taxonomy" id="297713"/>
    <lineage>
        <taxon>Eukaryota</taxon>
        <taxon>Fungi</taxon>
        <taxon>Dikarya</taxon>
        <taxon>Basidiomycota</taxon>
        <taxon>Agaricomycotina</taxon>
        <taxon>Agaricomycetes</taxon>
        <taxon>Agaricomycetidae</taxon>
        <taxon>Agaricales</taxon>
        <taxon>Marasmiineae</taxon>
        <taxon>Marasmiaceae</taxon>
        <taxon>Paramarasmius</taxon>
    </lineage>
</organism>
<sequence length="237" mass="26391">MSLPTLTKRTQFKSPPTLPKPSISKRTFYDVDYLQSQTWNRANTSMDDFLKVQEEPKSRADPDGDEMIVLLDPHQVLDHDHTAEEAEEALIRQNVEKHTHEPDDSLLPPSSSIIEGTTALTVPVQGQTSSIAPDSNGSKGDSHTERKFPDRTGDKILKPAGQAGHPNSGGYSLERKLVEDLKWSKAGYEEMSEYSKEIAANYLLLSKNYRMQNAAKKTKVCTEVSVANPEHARKGTE</sequence>
<evidence type="ECO:0000313" key="2">
    <source>
        <dbReference type="EMBL" id="KAK7056810.1"/>
    </source>
</evidence>
<keyword evidence="3" id="KW-1185">Reference proteome</keyword>
<feature type="compositionally biased region" description="Polar residues" evidence="1">
    <location>
        <begin position="1"/>
        <end position="14"/>
    </location>
</feature>
<evidence type="ECO:0000313" key="3">
    <source>
        <dbReference type="Proteomes" id="UP001383192"/>
    </source>
</evidence>
<reference evidence="2 3" key="1">
    <citation type="submission" date="2024-01" db="EMBL/GenBank/DDBJ databases">
        <title>A draft genome for a cacao thread blight-causing isolate of Paramarasmius palmivorus.</title>
        <authorList>
            <person name="Baruah I.K."/>
            <person name="Bukari Y."/>
            <person name="Amoako-Attah I."/>
            <person name="Meinhardt L.W."/>
            <person name="Bailey B.A."/>
            <person name="Cohen S.P."/>
        </authorList>
    </citation>
    <scope>NUCLEOTIDE SEQUENCE [LARGE SCALE GENOMIC DNA]</scope>
    <source>
        <strain evidence="2 3">GH-12</strain>
    </source>
</reference>